<dbReference type="InterPro" id="IPR036291">
    <property type="entry name" value="NAD(P)-bd_dom_sf"/>
</dbReference>
<proteinExistence type="predicted"/>
<keyword evidence="3" id="KW-1185">Reference proteome</keyword>
<sequence length="308" mass="32720">MTATRIAIVGVGKIARDQHIPAIEASPDLTLTATASRNGQVDGIPAYPDIDAMLAAEPDLQAISLCQPPSARHAAARSAIAAGKHVFLEKPPGATLSDVEDLCAAADAAGVVLFASWHSRWAAAVEPARDWLASRTIRSVEIAWKEDVRKWHPGQDWIWQPGGFGVFDPGINALSILTRILSGPVRLEAATMEVPANRASPIAAELTMRSAGGAPIHAVFDWRQTGPQSWDISVETDGGTLVLADGGNRLTIDGAPHDVPADREYPALYDRFAKLIAEGRSDVDLAPLTLVADAFMVGARVTTDAFED</sequence>
<dbReference type="RefSeq" id="WP_144236504.1">
    <property type="nucleotide sequence ID" value="NZ_VJWA01000001.1"/>
</dbReference>
<dbReference type="SUPFAM" id="SSF55347">
    <property type="entry name" value="Glyceraldehyde-3-phosphate dehydrogenase-like, C-terminal domain"/>
    <property type="match status" value="1"/>
</dbReference>
<organism evidence="2 3">
    <name type="scientific">Glacieibacterium frigidum</name>
    <dbReference type="NCBI Taxonomy" id="2593303"/>
    <lineage>
        <taxon>Bacteria</taxon>
        <taxon>Pseudomonadati</taxon>
        <taxon>Pseudomonadota</taxon>
        <taxon>Alphaproteobacteria</taxon>
        <taxon>Sphingomonadales</taxon>
        <taxon>Sphingosinicellaceae</taxon>
        <taxon>Glacieibacterium</taxon>
    </lineage>
</organism>
<dbReference type="EMBL" id="VJWA01000001">
    <property type="protein sequence ID" value="TRW17812.1"/>
    <property type="molecule type" value="Genomic_DNA"/>
</dbReference>
<dbReference type="AlphaFoldDB" id="A0A552UHW5"/>
<protein>
    <submittedName>
        <fullName evidence="2">Gfo/Idh/MocA family oxidoreductase</fullName>
    </submittedName>
</protein>
<feature type="domain" description="Gfo/Idh/MocA-like oxidoreductase N-terminal" evidence="1">
    <location>
        <begin position="5"/>
        <end position="114"/>
    </location>
</feature>
<dbReference type="SUPFAM" id="SSF51735">
    <property type="entry name" value="NAD(P)-binding Rossmann-fold domains"/>
    <property type="match status" value="1"/>
</dbReference>
<dbReference type="InterPro" id="IPR000683">
    <property type="entry name" value="Gfo/Idh/MocA-like_OxRdtase_N"/>
</dbReference>
<evidence type="ECO:0000313" key="3">
    <source>
        <dbReference type="Proteomes" id="UP000317894"/>
    </source>
</evidence>
<dbReference type="Gene3D" id="3.40.50.720">
    <property type="entry name" value="NAD(P)-binding Rossmann-like Domain"/>
    <property type="match status" value="1"/>
</dbReference>
<dbReference type="OrthoDB" id="9813657at2"/>
<accession>A0A552UHW5</accession>
<dbReference type="Gene3D" id="3.30.360.10">
    <property type="entry name" value="Dihydrodipicolinate Reductase, domain 2"/>
    <property type="match status" value="1"/>
</dbReference>
<dbReference type="GO" id="GO:0000166">
    <property type="term" value="F:nucleotide binding"/>
    <property type="evidence" value="ECO:0007669"/>
    <property type="project" value="InterPro"/>
</dbReference>
<reference evidence="2 3" key="1">
    <citation type="submission" date="2019-07" db="EMBL/GenBank/DDBJ databases">
        <title>Novel species isolated from glacier.</title>
        <authorList>
            <person name="Liu Q."/>
            <person name="Xin Y.-H."/>
        </authorList>
    </citation>
    <scope>NUCLEOTIDE SEQUENCE [LARGE SCALE GENOMIC DNA]</scope>
    <source>
        <strain evidence="2 3">LB1R16</strain>
    </source>
</reference>
<name>A0A552UHW5_9SPHN</name>
<gene>
    <name evidence="2" type="ORF">FMM06_06670</name>
</gene>
<dbReference type="InterPro" id="IPR050463">
    <property type="entry name" value="Gfo/Idh/MocA_oxidrdct_glycsds"/>
</dbReference>
<evidence type="ECO:0000259" key="1">
    <source>
        <dbReference type="Pfam" id="PF01408"/>
    </source>
</evidence>
<dbReference type="Pfam" id="PF01408">
    <property type="entry name" value="GFO_IDH_MocA"/>
    <property type="match status" value="1"/>
</dbReference>
<evidence type="ECO:0000313" key="2">
    <source>
        <dbReference type="EMBL" id="TRW17812.1"/>
    </source>
</evidence>
<dbReference type="PANTHER" id="PTHR43818:SF7">
    <property type="entry name" value="DEHYDROGENASE"/>
    <property type="match status" value="1"/>
</dbReference>
<dbReference type="Proteomes" id="UP000317894">
    <property type="component" value="Unassembled WGS sequence"/>
</dbReference>
<dbReference type="PANTHER" id="PTHR43818">
    <property type="entry name" value="BCDNA.GH03377"/>
    <property type="match status" value="1"/>
</dbReference>
<comment type="caution">
    <text evidence="2">The sequence shown here is derived from an EMBL/GenBank/DDBJ whole genome shotgun (WGS) entry which is preliminary data.</text>
</comment>